<dbReference type="Pfam" id="PF05834">
    <property type="entry name" value="Lycopene_cycl"/>
    <property type="match status" value="1"/>
</dbReference>
<dbReference type="SUPFAM" id="SSF51905">
    <property type="entry name" value="FAD/NAD(P)-binding domain"/>
    <property type="match status" value="1"/>
</dbReference>
<name>A0A285L8F4_9NOCA</name>
<feature type="non-terminal residue" evidence="2">
    <location>
        <position position="1"/>
    </location>
</feature>
<dbReference type="STRING" id="1379680.GCA_001612615_01308"/>
<dbReference type="PANTHER" id="PTHR39757:SF5">
    <property type="entry name" value="OS02G0190600 PROTEIN"/>
    <property type="match status" value="1"/>
</dbReference>
<dbReference type="Gene3D" id="3.50.50.60">
    <property type="entry name" value="FAD/NAD(P)-binding domain"/>
    <property type="match status" value="1"/>
</dbReference>
<protein>
    <submittedName>
        <fullName evidence="2">Lycopene beta-cyclase</fullName>
    </submittedName>
</protein>
<proteinExistence type="predicted"/>
<dbReference type="PANTHER" id="PTHR39757">
    <property type="match status" value="1"/>
</dbReference>
<reference evidence="2 3" key="1">
    <citation type="submission" date="2017-09" db="EMBL/GenBank/DDBJ databases">
        <authorList>
            <person name="Ehlers B."/>
            <person name="Leendertz F.H."/>
        </authorList>
    </citation>
    <scope>NUCLEOTIDE SEQUENCE [LARGE SCALE GENOMIC DNA]</scope>
    <source>
        <strain evidence="2 3">DSM 45537</strain>
    </source>
</reference>
<accession>A0A285L8F4</accession>
<keyword evidence="3" id="KW-1185">Reference proteome</keyword>
<sequence>TAAGHRATTAAGHRTTTAAGHRATTSGRGRAAAGGAARPTAAAAAIVTDIVVCGLGPAGRALAHRCLASGMSVIAVDPAPSRQWTATYAAWADELPGWLDPAVTAATVARPVAWGARRHELDRAYVVLDTKRLQDSLDLTGAEIVAERAVRLDRHGVTLASGRTLTAERVIDARGIARSPARAEQTAYGVLVDETAAAGMEPLFMDWRADNGAHPAAPRSFLYAVPLGGGTMLLEETCLAGRPALDTGELRTRLRHRLRARGIALGGDEPVERVRFPVEGGRPGQRAFGAAGGFTHPATGYSVAAALAAADAAAAGENLWPPSARAVRALRAAGLRALLALPPADLPAFFDAFFDLPAPLQRAYLSGRTDLAGTVAAMGALFASLPAGSRFRIAAATSGIPVRSRGRGGSAIME</sequence>
<organism evidence="2 3">
    <name type="scientific">Nocardia amikacinitolerans</name>
    <dbReference type="NCBI Taxonomy" id="756689"/>
    <lineage>
        <taxon>Bacteria</taxon>
        <taxon>Bacillati</taxon>
        <taxon>Actinomycetota</taxon>
        <taxon>Actinomycetes</taxon>
        <taxon>Mycobacteriales</taxon>
        <taxon>Nocardiaceae</taxon>
        <taxon>Nocardia</taxon>
    </lineage>
</organism>
<dbReference type="AlphaFoldDB" id="A0A285L8F4"/>
<evidence type="ECO:0000256" key="1">
    <source>
        <dbReference type="SAM" id="MobiDB-lite"/>
    </source>
</evidence>
<dbReference type="InterPro" id="IPR036188">
    <property type="entry name" value="FAD/NAD-bd_sf"/>
</dbReference>
<dbReference type="Proteomes" id="UP000219565">
    <property type="component" value="Unassembled WGS sequence"/>
</dbReference>
<evidence type="ECO:0000313" key="3">
    <source>
        <dbReference type="Proteomes" id="UP000219565"/>
    </source>
</evidence>
<feature type="region of interest" description="Disordered" evidence="1">
    <location>
        <begin position="1"/>
        <end position="33"/>
    </location>
</feature>
<evidence type="ECO:0000313" key="2">
    <source>
        <dbReference type="EMBL" id="SNY79876.1"/>
    </source>
</evidence>
<dbReference type="EMBL" id="OBEG01000001">
    <property type="protein sequence ID" value="SNY79876.1"/>
    <property type="molecule type" value="Genomic_DNA"/>
</dbReference>
<gene>
    <name evidence="2" type="ORF">SAMN04244553_1752</name>
</gene>